<name>A0A7W7K4S5_9SPHN</name>
<comment type="caution">
    <text evidence="3">The sequence shown here is derived from an EMBL/GenBank/DDBJ whole genome shotgun (WGS) entry which is preliminary data.</text>
</comment>
<proteinExistence type="predicted"/>
<organism evidence="3 4">
    <name type="scientific">Sphingomonas kyeonggiensis</name>
    <dbReference type="NCBI Taxonomy" id="1268553"/>
    <lineage>
        <taxon>Bacteria</taxon>
        <taxon>Pseudomonadati</taxon>
        <taxon>Pseudomonadota</taxon>
        <taxon>Alphaproteobacteria</taxon>
        <taxon>Sphingomonadales</taxon>
        <taxon>Sphingomonadaceae</taxon>
        <taxon>Sphingomonas</taxon>
    </lineage>
</organism>
<dbReference type="AlphaFoldDB" id="A0A7W7K4S5"/>
<keyword evidence="1" id="KW-0732">Signal</keyword>
<reference evidence="3 4" key="1">
    <citation type="submission" date="2020-08" db="EMBL/GenBank/DDBJ databases">
        <title>Functional genomics of gut bacteria from endangered species of beetles.</title>
        <authorList>
            <person name="Carlos-Shanley C."/>
        </authorList>
    </citation>
    <scope>NUCLEOTIDE SEQUENCE [LARGE SCALE GENOMIC DNA]</scope>
    <source>
        <strain evidence="3 4">S00224</strain>
    </source>
</reference>
<evidence type="ECO:0000313" key="3">
    <source>
        <dbReference type="EMBL" id="MBB4841046.1"/>
    </source>
</evidence>
<evidence type="ECO:0000313" key="4">
    <source>
        <dbReference type="Proteomes" id="UP000575241"/>
    </source>
</evidence>
<sequence length="172" mass="19098">MIRRAGLLLALTALALPGTALSQTTAAPRLKARTLAQLPLPLPAPYDPSRDAERDVDAALARAKKSGKPLLIDFGANWCVDCRVLAGVLELPEMRTWIARHFELVQVDIGAFDRNLDMPRRFGASSLEAVPAILVVDPRTRRLRNRDDILGMGDARLLQPQQMADWLARWTR</sequence>
<accession>A0A7W7K4S5</accession>
<gene>
    <name evidence="3" type="ORF">HNP52_004143</name>
</gene>
<dbReference type="InterPro" id="IPR013766">
    <property type="entry name" value="Thioredoxin_domain"/>
</dbReference>
<dbReference type="InterPro" id="IPR036249">
    <property type="entry name" value="Thioredoxin-like_sf"/>
</dbReference>
<dbReference type="RefSeq" id="WP_184170048.1">
    <property type="nucleotide sequence ID" value="NZ_JACHLN010000004.1"/>
</dbReference>
<protein>
    <submittedName>
        <fullName evidence="3">Thiol:disulfide interchange protein</fullName>
    </submittedName>
</protein>
<dbReference type="Pfam" id="PF13899">
    <property type="entry name" value="Thioredoxin_7"/>
    <property type="match status" value="1"/>
</dbReference>
<evidence type="ECO:0000256" key="1">
    <source>
        <dbReference type="SAM" id="SignalP"/>
    </source>
</evidence>
<feature type="signal peptide" evidence="1">
    <location>
        <begin position="1"/>
        <end position="22"/>
    </location>
</feature>
<keyword evidence="4" id="KW-1185">Reference proteome</keyword>
<dbReference type="Proteomes" id="UP000575241">
    <property type="component" value="Unassembled WGS sequence"/>
</dbReference>
<dbReference type="EMBL" id="JACHLN010000004">
    <property type="protein sequence ID" value="MBB4841046.1"/>
    <property type="molecule type" value="Genomic_DNA"/>
</dbReference>
<dbReference type="SUPFAM" id="SSF52833">
    <property type="entry name" value="Thioredoxin-like"/>
    <property type="match status" value="1"/>
</dbReference>
<evidence type="ECO:0000259" key="2">
    <source>
        <dbReference type="PROSITE" id="PS51352"/>
    </source>
</evidence>
<feature type="domain" description="Thioredoxin" evidence="2">
    <location>
        <begin position="36"/>
        <end position="169"/>
    </location>
</feature>
<dbReference type="PROSITE" id="PS51352">
    <property type="entry name" value="THIOREDOXIN_2"/>
    <property type="match status" value="1"/>
</dbReference>
<feature type="chain" id="PRO_5031562990" evidence="1">
    <location>
        <begin position="23"/>
        <end position="172"/>
    </location>
</feature>
<dbReference type="Gene3D" id="3.40.30.10">
    <property type="entry name" value="Glutaredoxin"/>
    <property type="match status" value="1"/>
</dbReference>